<comment type="pathway">
    <text evidence="2 13">Glycolipid biosynthesis; lipid IV(A) biosynthesis; lipid IV(A) from (3R)-3-hydroxytetradecanoyl-[acyl-carrier-protein] and UDP-N-acetyl-alpha-D-glucosamine: step 6/6.</text>
</comment>
<evidence type="ECO:0000256" key="8">
    <source>
        <dbReference type="ARBA" id="ARBA00022741"/>
    </source>
</evidence>
<dbReference type="InterPro" id="IPR003758">
    <property type="entry name" value="LpxK"/>
</dbReference>
<evidence type="ECO:0000256" key="12">
    <source>
        <dbReference type="ARBA" id="ARBA00029757"/>
    </source>
</evidence>
<dbReference type="OrthoDB" id="9766423at2"/>
<dbReference type="Proteomes" id="UP000238605">
    <property type="component" value="Unassembled WGS sequence"/>
</dbReference>
<dbReference type="SUPFAM" id="SSF52540">
    <property type="entry name" value="P-loop containing nucleoside triphosphate hydrolases"/>
    <property type="match status" value="1"/>
</dbReference>
<evidence type="ECO:0000256" key="11">
    <source>
        <dbReference type="ARBA" id="ARBA00023098"/>
    </source>
</evidence>
<evidence type="ECO:0000256" key="9">
    <source>
        <dbReference type="ARBA" id="ARBA00022777"/>
    </source>
</evidence>
<sequence>MSAAQRLAAQVQAAWMARGPLAWALTPLSLLYATLARAHQTMFALGLRRVHHLPRPVIVIGNIIAGGAGKTPTAIATVRALQAAGERPGLVSRGYGRRDDGVRDVHADSEAAAVGDEPLLMHLRTGAPVVVGRDRVAAGWHLLRQHPETTVIVCDDGLQHARLARDIEVLVFDERGIGNGWWLPAGPLRDRPDRHADLVLYNAPMPSTARRGVLARRQLGQAVPLQAWWSGSRDGQGLDDLAGHLAGEPVLAVAGIAHPARFFGMLRAHGLQVDPCALDDHHRYTEAPWAGHPAPWVLLTEKDAVKLRPGDRLAQDPRLHVVTLDFEPDPEYHLAVQRLLRAARAARPAQESH</sequence>
<comment type="caution">
    <text evidence="14">The sequence shown here is derived from an EMBL/GenBank/DDBJ whole genome shotgun (WGS) entry which is preliminary data.</text>
</comment>
<evidence type="ECO:0000313" key="14">
    <source>
        <dbReference type="EMBL" id="PPE65939.1"/>
    </source>
</evidence>
<evidence type="ECO:0000256" key="13">
    <source>
        <dbReference type="HAMAP-Rule" id="MF_00409"/>
    </source>
</evidence>
<keyword evidence="5 13" id="KW-0444">Lipid biosynthesis</keyword>
<keyword evidence="9 13" id="KW-0418">Kinase</keyword>
<dbReference type="PANTHER" id="PTHR42724">
    <property type="entry name" value="TETRAACYLDISACCHARIDE 4'-KINASE"/>
    <property type="match status" value="1"/>
</dbReference>
<comment type="function">
    <text evidence="1 13">Transfers the gamma-phosphate of ATP to the 4'-position of a tetraacyldisaccharide 1-phosphate intermediate (termed DS-1-P) to form tetraacyldisaccharide 1,4'-bis-phosphate (lipid IVA).</text>
</comment>
<keyword evidence="8 13" id="KW-0547">Nucleotide-binding</keyword>
<comment type="similarity">
    <text evidence="13">Belongs to the LpxK family.</text>
</comment>
<keyword evidence="11 13" id="KW-0443">Lipid metabolism</keyword>
<evidence type="ECO:0000256" key="2">
    <source>
        <dbReference type="ARBA" id="ARBA00004870"/>
    </source>
</evidence>
<dbReference type="InterPro" id="IPR027417">
    <property type="entry name" value="P-loop_NTPase"/>
</dbReference>
<name>A0A2S5STA8_9BURK</name>
<evidence type="ECO:0000256" key="1">
    <source>
        <dbReference type="ARBA" id="ARBA00002274"/>
    </source>
</evidence>
<evidence type="ECO:0000256" key="10">
    <source>
        <dbReference type="ARBA" id="ARBA00022840"/>
    </source>
</evidence>
<dbReference type="HAMAP" id="MF_00409">
    <property type="entry name" value="LpxK"/>
    <property type="match status" value="1"/>
</dbReference>
<evidence type="ECO:0000256" key="7">
    <source>
        <dbReference type="ARBA" id="ARBA00022679"/>
    </source>
</evidence>
<dbReference type="PANTHER" id="PTHR42724:SF1">
    <property type="entry name" value="TETRAACYLDISACCHARIDE 4'-KINASE, MITOCHONDRIAL-RELATED"/>
    <property type="match status" value="1"/>
</dbReference>
<dbReference type="NCBIfam" id="TIGR00682">
    <property type="entry name" value="lpxK"/>
    <property type="match status" value="1"/>
</dbReference>
<dbReference type="GO" id="GO:0005524">
    <property type="term" value="F:ATP binding"/>
    <property type="evidence" value="ECO:0007669"/>
    <property type="project" value="UniProtKB-UniRule"/>
</dbReference>
<keyword evidence="7 13" id="KW-0808">Transferase</keyword>
<dbReference type="EC" id="2.7.1.130" evidence="3 13"/>
<dbReference type="GO" id="GO:0005886">
    <property type="term" value="C:plasma membrane"/>
    <property type="evidence" value="ECO:0007669"/>
    <property type="project" value="TreeGrafter"/>
</dbReference>
<evidence type="ECO:0000256" key="6">
    <source>
        <dbReference type="ARBA" id="ARBA00022556"/>
    </source>
</evidence>
<evidence type="ECO:0000313" key="15">
    <source>
        <dbReference type="Proteomes" id="UP000238605"/>
    </source>
</evidence>
<organism evidence="14 15">
    <name type="scientific">Caldimonas caldifontis</name>
    <dbReference type="NCBI Taxonomy" id="1452508"/>
    <lineage>
        <taxon>Bacteria</taxon>
        <taxon>Pseudomonadati</taxon>
        <taxon>Pseudomonadota</taxon>
        <taxon>Betaproteobacteria</taxon>
        <taxon>Burkholderiales</taxon>
        <taxon>Sphaerotilaceae</taxon>
        <taxon>Caldimonas</taxon>
    </lineage>
</organism>
<comment type="catalytic activity">
    <reaction evidence="13">
        <text>a lipid A disaccharide + ATP = a lipid IVA + ADP + H(+)</text>
        <dbReference type="Rhea" id="RHEA:67840"/>
        <dbReference type="ChEBI" id="CHEBI:15378"/>
        <dbReference type="ChEBI" id="CHEBI:30616"/>
        <dbReference type="ChEBI" id="CHEBI:176343"/>
        <dbReference type="ChEBI" id="CHEBI:176425"/>
        <dbReference type="ChEBI" id="CHEBI:456216"/>
        <dbReference type="EC" id="2.7.1.130"/>
    </reaction>
</comment>
<dbReference type="AlphaFoldDB" id="A0A2S5STA8"/>
<feature type="binding site" evidence="13">
    <location>
        <begin position="64"/>
        <end position="71"/>
    </location>
    <ligand>
        <name>ATP</name>
        <dbReference type="ChEBI" id="CHEBI:30616"/>
    </ligand>
</feature>
<keyword evidence="10 13" id="KW-0067">ATP-binding</keyword>
<dbReference type="GO" id="GO:0009245">
    <property type="term" value="P:lipid A biosynthetic process"/>
    <property type="evidence" value="ECO:0007669"/>
    <property type="project" value="UniProtKB-UniRule"/>
</dbReference>
<dbReference type="GO" id="GO:0009244">
    <property type="term" value="P:lipopolysaccharide core region biosynthetic process"/>
    <property type="evidence" value="ECO:0007669"/>
    <property type="project" value="TreeGrafter"/>
</dbReference>
<keyword evidence="6 13" id="KW-0441">Lipid A biosynthesis</keyword>
<evidence type="ECO:0000256" key="3">
    <source>
        <dbReference type="ARBA" id="ARBA00012071"/>
    </source>
</evidence>
<dbReference type="RefSeq" id="WP_104302888.1">
    <property type="nucleotide sequence ID" value="NZ_PSNX01000010.1"/>
</dbReference>
<reference evidence="14 15" key="1">
    <citation type="submission" date="2018-02" db="EMBL/GenBank/DDBJ databases">
        <title>Reclassifiation of [Polyangium] brachysporum DSM 7029 as Guopingzhaonella breviflexa gen. nov., sp. nov., a member of the family Comamonadaceae.</title>
        <authorList>
            <person name="Tang B."/>
        </authorList>
    </citation>
    <scope>NUCLEOTIDE SEQUENCE [LARGE SCALE GENOMIC DNA]</scope>
    <source>
        <strain evidence="14 15">BCRC 80649</strain>
    </source>
</reference>
<proteinExistence type="inferred from homology"/>
<gene>
    <name evidence="13" type="primary">lpxK</name>
    <name evidence="14" type="ORF">C1704_11590</name>
</gene>
<evidence type="ECO:0000256" key="5">
    <source>
        <dbReference type="ARBA" id="ARBA00022516"/>
    </source>
</evidence>
<evidence type="ECO:0000256" key="4">
    <source>
        <dbReference type="ARBA" id="ARBA00016436"/>
    </source>
</evidence>
<dbReference type="GO" id="GO:0009029">
    <property type="term" value="F:lipid-A 4'-kinase activity"/>
    <property type="evidence" value="ECO:0007669"/>
    <property type="project" value="UniProtKB-UniRule"/>
</dbReference>
<keyword evidence="15" id="KW-1185">Reference proteome</keyword>
<dbReference type="EMBL" id="PSNX01000010">
    <property type="protein sequence ID" value="PPE65939.1"/>
    <property type="molecule type" value="Genomic_DNA"/>
</dbReference>
<accession>A0A2S5STA8</accession>
<protein>
    <recommendedName>
        <fullName evidence="4 13">Tetraacyldisaccharide 4'-kinase</fullName>
        <ecNumber evidence="3 13">2.7.1.130</ecNumber>
    </recommendedName>
    <alternativeName>
        <fullName evidence="12 13">Lipid A 4'-kinase</fullName>
    </alternativeName>
</protein>
<dbReference type="Pfam" id="PF02606">
    <property type="entry name" value="LpxK"/>
    <property type="match status" value="1"/>
</dbReference>
<dbReference type="UniPathway" id="UPA00359">
    <property type="reaction ID" value="UER00482"/>
</dbReference>